<name>A0A8H4VM71_9AGAR</name>
<dbReference type="EMBL" id="JAACJL010000033">
    <property type="protein sequence ID" value="KAF4615821.1"/>
    <property type="molecule type" value="Genomic_DNA"/>
</dbReference>
<organism evidence="1 2">
    <name type="scientific">Agrocybe pediades</name>
    <dbReference type="NCBI Taxonomy" id="84607"/>
    <lineage>
        <taxon>Eukaryota</taxon>
        <taxon>Fungi</taxon>
        <taxon>Dikarya</taxon>
        <taxon>Basidiomycota</taxon>
        <taxon>Agaricomycotina</taxon>
        <taxon>Agaricomycetes</taxon>
        <taxon>Agaricomycetidae</taxon>
        <taxon>Agaricales</taxon>
        <taxon>Agaricineae</taxon>
        <taxon>Strophariaceae</taxon>
        <taxon>Agrocybe</taxon>
    </lineage>
</organism>
<dbReference type="AlphaFoldDB" id="A0A8H4VM71"/>
<proteinExistence type="predicted"/>
<accession>A0A8H4VM71</accession>
<reference evidence="1 2" key="1">
    <citation type="submission" date="2019-12" db="EMBL/GenBank/DDBJ databases">
        <authorList>
            <person name="Floudas D."/>
            <person name="Bentzer J."/>
            <person name="Ahren D."/>
            <person name="Johansson T."/>
            <person name="Persson P."/>
            <person name="Tunlid A."/>
        </authorList>
    </citation>
    <scope>NUCLEOTIDE SEQUENCE [LARGE SCALE GENOMIC DNA]</scope>
    <source>
        <strain evidence="1 2">CBS 102.39</strain>
    </source>
</reference>
<gene>
    <name evidence="1" type="ORF">D9613_012436</name>
</gene>
<dbReference type="Pfam" id="PF21858">
    <property type="entry name" value="DUF6914"/>
    <property type="match status" value="1"/>
</dbReference>
<sequence length="192" mass="22345">MFGKRNKRRLYMAYFRRNPTKKHPIPYHTALYLSPKHPSSDSKSPHTAVFHAINYIDPTLDPPQAVWKFNDEYLNRKPNLKGVVLLGKIDDSISKEQIKEMLKAVYVPEGPITEEMTWRCRDWIYDAVKTLVSNGILTDERLSSSMDEIWNNGYRFLEKKSLEVDTRGRIPCCDLNGREIPCELRPTDTDAK</sequence>
<keyword evidence="2" id="KW-1185">Reference proteome</keyword>
<comment type="caution">
    <text evidence="1">The sequence shown here is derived from an EMBL/GenBank/DDBJ whole genome shotgun (WGS) entry which is preliminary data.</text>
</comment>
<evidence type="ECO:0000313" key="2">
    <source>
        <dbReference type="Proteomes" id="UP000521872"/>
    </source>
</evidence>
<dbReference type="InterPro" id="IPR054208">
    <property type="entry name" value="DUF6914"/>
</dbReference>
<dbReference type="Proteomes" id="UP000521872">
    <property type="component" value="Unassembled WGS sequence"/>
</dbReference>
<protein>
    <submittedName>
        <fullName evidence="1">Uncharacterized protein</fullName>
    </submittedName>
</protein>
<evidence type="ECO:0000313" key="1">
    <source>
        <dbReference type="EMBL" id="KAF4615821.1"/>
    </source>
</evidence>